<dbReference type="EMBL" id="CAKOFQ010006704">
    <property type="protein sequence ID" value="CAH1962988.1"/>
    <property type="molecule type" value="Genomic_DNA"/>
</dbReference>
<dbReference type="AlphaFoldDB" id="A0A9P0K2H4"/>
<dbReference type="CDD" id="cd06558">
    <property type="entry name" value="crotonase-like"/>
    <property type="match status" value="1"/>
</dbReference>
<dbReference type="InterPro" id="IPR029045">
    <property type="entry name" value="ClpP/crotonase-like_dom_sf"/>
</dbReference>
<dbReference type="Gene3D" id="1.10.12.10">
    <property type="entry name" value="Lyase 2-enoyl-coa Hydratase, Chain A, domain 2"/>
    <property type="match status" value="1"/>
</dbReference>
<evidence type="ECO:0000256" key="1">
    <source>
        <dbReference type="ARBA" id="ARBA00004275"/>
    </source>
</evidence>
<keyword evidence="4" id="KW-0276">Fatty acid metabolism</keyword>
<dbReference type="Proteomes" id="UP001152888">
    <property type="component" value="Unassembled WGS sequence"/>
</dbReference>
<accession>A0A9P0K2H4</accession>
<dbReference type="FunFam" id="1.10.12.10:FF:000004">
    <property type="entry name" value="Delta3,5-delta2,4-dienoyl-CoA isomerase"/>
    <property type="match status" value="1"/>
</dbReference>
<evidence type="ECO:0000256" key="11">
    <source>
        <dbReference type="ARBA" id="ARBA00055786"/>
    </source>
</evidence>
<comment type="caution">
    <text evidence="13">The sequence shown here is derived from an EMBL/GenBank/DDBJ whole genome shotgun (WGS) entry which is preliminary data.</text>
</comment>
<keyword evidence="6" id="KW-0443">Lipid metabolism</keyword>
<dbReference type="OrthoDB" id="14970at2759"/>
<dbReference type="PANTHER" id="PTHR43149:SF1">
    <property type="entry name" value="DELTA(3,5)-DELTA(2,4)-DIENOYL-COA ISOMERASE, MITOCHONDRIAL"/>
    <property type="match status" value="1"/>
</dbReference>
<evidence type="ECO:0000256" key="7">
    <source>
        <dbReference type="ARBA" id="ARBA00023140"/>
    </source>
</evidence>
<keyword evidence="8" id="KW-0413">Isomerase</keyword>
<evidence type="ECO:0000256" key="9">
    <source>
        <dbReference type="ARBA" id="ARBA00051408"/>
    </source>
</evidence>
<dbReference type="Pfam" id="PF00378">
    <property type="entry name" value="ECH_1"/>
    <property type="match status" value="1"/>
</dbReference>
<reference evidence="13" key="1">
    <citation type="submission" date="2022-03" db="EMBL/GenBank/DDBJ databases">
        <authorList>
            <person name="Sayadi A."/>
        </authorList>
    </citation>
    <scope>NUCLEOTIDE SEQUENCE</scope>
</reference>
<evidence type="ECO:0000256" key="3">
    <source>
        <dbReference type="ARBA" id="ARBA00005254"/>
    </source>
</evidence>
<dbReference type="EMBL" id="CAKOFQ010006921">
    <property type="protein sequence ID" value="CAH1982373.1"/>
    <property type="molecule type" value="Genomic_DNA"/>
</dbReference>
<dbReference type="InterPro" id="IPR045002">
    <property type="entry name" value="Ech1-like"/>
</dbReference>
<organism evidence="13 15">
    <name type="scientific">Acanthoscelides obtectus</name>
    <name type="common">Bean weevil</name>
    <name type="synonym">Bruchus obtectus</name>
    <dbReference type="NCBI Taxonomy" id="200917"/>
    <lineage>
        <taxon>Eukaryota</taxon>
        <taxon>Metazoa</taxon>
        <taxon>Ecdysozoa</taxon>
        <taxon>Arthropoda</taxon>
        <taxon>Hexapoda</taxon>
        <taxon>Insecta</taxon>
        <taxon>Pterygota</taxon>
        <taxon>Neoptera</taxon>
        <taxon>Endopterygota</taxon>
        <taxon>Coleoptera</taxon>
        <taxon>Polyphaga</taxon>
        <taxon>Cucujiformia</taxon>
        <taxon>Chrysomeloidea</taxon>
        <taxon>Chrysomelidae</taxon>
        <taxon>Bruchinae</taxon>
        <taxon>Bruchini</taxon>
        <taxon>Acanthoscelides</taxon>
    </lineage>
</organism>
<evidence type="ECO:0000313" key="15">
    <source>
        <dbReference type="Proteomes" id="UP001152888"/>
    </source>
</evidence>
<dbReference type="NCBIfam" id="NF004794">
    <property type="entry name" value="PRK06142.1"/>
    <property type="match status" value="1"/>
</dbReference>
<dbReference type="GO" id="GO:0006631">
    <property type="term" value="P:fatty acid metabolic process"/>
    <property type="evidence" value="ECO:0007669"/>
    <property type="project" value="UniProtKB-KW"/>
</dbReference>
<gene>
    <name evidence="14" type="ORF">ACAOBT_LOCUS14976</name>
    <name evidence="13" type="ORF">ACAOBT_LOCUS4946</name>
</gene>
<protein>
    <recommendedName>
        <fullName evidence="12">Delta(3,5)-Delta(2,4)-dienoyl-CoA isomerase, mitochondrial</fullName>
    </recommendedName>
</protein>
<keyword evidence="5" id="KW-0007">Acetylation</keyword>
<comment type="pathway">
    <text evidence="2">Lipid metabolism; fatty acid beta-oxidation.</text>
</comment>
<evidence type="ECO:0000256" key="5">
    <source>
        <dbReference type="ARBA" id="ARBA00022990"/>
    </source>
</evidence>
<dbReference type="FunFam" id="3.90.226.10:FF:000024">
    <property type="entry name" value="Delta3,5-delta2,4-dienoyl-CoA isomerase"/>
    <property type="match status" value="1"/>
</dbReference>
<evidence type="ECO:0000313" key="13">
    <source>
        <dbReference type="EMBL" id="CAH1962988.1"/>
    </source>
</evidence>
<keyword evidence="7" id="KW-0576">Peroxisome</keyword>
<dbReference type="PANTHER" id="PTHR43149">
    <property type="entry name" value="ENOYL-COA HYDRATASE"/>
    <property type="match status" value="1"/>
</dbReference>
<evidence type="ECO:0000256" key="12">
    <source>
        <dbReference type="ARBA" id="ARBA00071021"/>
    </source>
</evidence>
<evidence type="ECO:0000256" key="4">
    <source>
        <dbReference type="ARBA" id="ARBA00022832"/>
    </source>
</evidence>
<evidence type="ECO:0000256" key="2">
    <source>
        <dbReference type="ARBA" id="ARBA00005005"/>
    </source>
</evidence>
<comment type="function">
    <text evidence="11">Isomerization of 3-trans,5-cis-dienoyl-CoA to 2-trans,4-trans-dienoyl-CoA.</text>
</comment>
<evidence type="ECO:0000256" key="8">
    <source>
        <dbReference type="ARBA" id="ARBA00023235"/>
    </source>
</evidence>
<comment type="similarity">
    <text evidence="3">Belongs to the enoyl-CoA hydratase/isomerase family.</text>
</comment>
<dbReference type="SUPFAM" id="SSF52096">
    <property type="entry name" value="ClpP/crotonase"/>
    <property type="match status" value="1"/>
</dbReference>
<dbReference type="GO" id="GO:0005777">
    <property type="term" value="C:peroxisome"/>
    <property type="evidence" value="ECO:0007669"/>
    <property type="project" value="UniProtKB-SubCell"/>
</dbReference>
<dbReference type="InterPro" id="IPR014748">
    <property type="entry name" value="Enoyl-CoA_hydra_C"/>
</dbReference>
<keyword evidence="15" id="KW-1185">Reference proteome</keyword>
<evidence type="ECO:0000313" key="14">
    <source>
        <dbReference type="EMBL" id="CAH1982373.1"/>
    </source>
</evidence>
<comment type="catalytic activity">
    <reaction evidence="9">
        <text>(3E,5Z)-octadienoyl-CoA = (2E,4E)-octadienoyl-CoA</text>
        <dbReference type="Rhea" id="RHEA:45244"/>
        <dbReference type="ChEBI" id="CHEBI:62243"/>
        <dbReference type="ChEBI" id="CHEBI:85108"/>
    </reaction>
</comment>
<comment type="subcellular location">
    <subcellularLocation>
        <location evidence="1">Peroxisome</location>
    </subcellularLocation>
</comment>
<proteinExistence type="inferred from homology"/>
<dbReference type="Gene3D" id="3.90.226.10">
    <property type="entry name" value="2-enoyl-CoA Hydratase, Chain A, domain 1"/>
    <property type="match status" value="1"/>
</dbReference>
<name>A0A9P0K2H4_ACAOB</name>
<dbReference type="GO" id="GO:0005739">
    <property type="term" value="C:mitochondrion"/>
    <property type="evidence" value="ECO:0007669"/>
    <property type="project" value="TreeGrafter"/>
</dbReference>
<evidence type="ECO:0000256" key="6">
    <source>
        <dbReference type="ARBA" id="ARBA00023098"/>
    </source>
</evidence>
<dbReference type="GO" id="GO:0051750">
    <property type="term" value="F:delta(3,5)-delta(2,4)-dienoyl-CoA isomerase activity"/>
    <property type="evidence" value="ECO:0007669"/>
    <property type="project" value="TreeGrafter"/>
</dbReference>
<comment type="catalytic activity">
    <reaction evidence="10">
        <text>(3E,5Z,8Z,11Z,14Z)-eicosapentaenoyl-CoA = (2E,4E,8Z,11Z,14Z)-eicosapentaenoyl-CoA</text>
        <dbReference type="Rhea" id="RHEA:45224"/>
        <dbReference type="ChEBI" id="CHEBI:85090"/>
        <dbReference type="ChEBI" id="CHEBI:85091"/>
    </reaction>
</comment>
<sequence length="301" mass="32907">MLAQSIKTAAAATASSTNLFLRMSSGSAYKTLSISVPKEFVYHVKLNRPDKYNAINKPMWFEIKRCFEELSDDENCRSIVLSGEGKVFTAGIDISALMEMASLISGENDVARKAKNLLNVIRSFQDCLSALELCKKPVLAAVHSLCIGAGVDLISAADIRYCSKDAVFQVKEVDVGLAADVGTLQRLPKIIHSESLARELCYTARKMLADEALSCGLVSRVFGSKDEMIDDVIKVAETIAKKSPVAVQGTKRSMVFSRDHSVQEGLEHIAMWNQIMLQSEDLVKAASSAMSEDKDIVFSKL</sequence>
<dbReference type="InterPro" id="IPR001753">
    <property type="entry name" value="Enoyl-CoA_hydra/iso"/>
</dbReference>
<evidence type="ECO:0000256" key="10">
    <source>
        <dbReference type="ARBA" id="ARBA00052809"/>
    </source>
</evidence>